<gene>
    <name evidence="2" type="ORF">SMRZ_LOCUS6463</name>
</gene>
<dbReference type="GO" id="GO:1990504">
    <property type="term" value="P:dense core granule exocytosis"/>
    <property type="evidence" value="ECO:0007669"/>
    <property type="project" value="InterPro"/>
</dbReference>
<protein>
    <recommendedName>
        <fullName evidence="1">MUN domain-containing protein</fullName>
    </recommendedName>
</protein>
<dbReference type="AlphaFoldDB" id="A0A3P7Z1V9"/>
<keyword evidence="3" id="KW-1185">Reference proteome</keyword>
<evidence type="ECO:0000313" key="3">
    <source>
        <dbReference type="Proteomes" id="UP000277204"/>
    </source>
</evidence>
<dbReference type="PANTHER" id="PTHR12166">
    <property type="entry name" value="CALCIUM-DEPENDENT SECRETION ACTIVATOR"/>
    <property type="match status" value="1"/>
</dbReference>
<reference evidence="2 3" key="1">
    <citation type="submission" date="2018-11" db="EMBL/GenBank/DDBJ databases">
        <authorList>
            <consortium name="Pathogen Informatics"/>
        </authorList>
    </citation>
    <scope>NUCLEOTIDE SEQUENCE [LARGE SCALE GENOMIC DNA]</scope>
    <source>
        <strain evidence="2 3">Zambia</strain>
    </source>
</reference>
<evidence type="ECO:0000313" key="2">
    <source>
        <dbReference type="EMBL" id="VDO71333.1"/>
    </source>
</evidence>
<accession>A0A3P7Z1V9</accession>
<name>A0A3P7Z1V9_9TREM</name>
<sequence>MNYERISEYVMIEVVSGPRVKNTNKESRKIHEMYHLAELCIEVLKQNEQHHSESFSWFNDLFVEHTENFWYLFQMDLFELLDRLPEDCWEVFDLFQLLNNYLLNDSNLSNGRFHYELANRFTPLVDRYIGLMADSIEQALIEGCTNELRINNISQHKAESLLSVHNSLASFTKMEDIGKPNETLSINIPAFHHTDIEWNSSNCSTKNVQNKEKLATPQTTTSTGSELYQYSSELESLVRKCAKTVDLILPLECFTMLNTISELRAHLFSLCHPTDPVNMVINNTSNNITRSHRQPVRNATQLHMETQEFFESVQKNMMVIIIDHCMIILNGVLKKLTRFDENKLFSSILVLTKPNDEEGQAYGTFLHINLQNLSENLVDEVSMLSMLEIWYTRQMKAIYDWLIQRKSILLHPHQIKCLSIIVKKIFSAFELQGLPQNVLNTIVYQTVIQRIQVEETTQCVKKEARSSGSLTSSTNRNKLLSNLGESITSFTGSPIFHRS</sequence>
<dbReference type="GO" id="GO:0016079">
    <property type="term" value="P:synaptic vesicle exocytosis"/>
    <property type="evidence" value="ECO:0007669"/>
    <property type="project" value="InterPro"/>
</dbReference>
<feature type="domain" description="MUN" evidence="1">
    <location>
        <begin position="1"/>
        <end position="84"/>
    </location>
</feature>
<dbReference type="Pfam" id="PF06292">
    <property type="entry name" value="MUN"/>
    <property type="match status" value="1"/>
</dbReference>
<dbReference type="PANTHER" id="PTHR12166:SF8">
    <property type="entry name" value="CALCIUM-DEPENDENT SECRETION ACTIVATOR"/>
    <property type="match status" value="1"/>
</dbReference>
<dbReference type="Proteomes" id="UP000277204">
    <property type="component" value="Unassembled WGS sequence"/>
</dbReference>
<dbReference type="SMART" id="SM01145">
    <property type="entry name" value="DUF1041"/>
    <property type="match status" value="1"/>
</dbReference>
<dbReference type="EMBL" id="UZAI01002415">
    <property type="protein sequence ID" value="VDO71333.1"/>
    <property type="molecule type" value="Genomic_DNA"/>
</dbReference>
<dbReference type="GO" id="GO:0098793">
    <property type="term" value="C:presynapse"/>
    <property type="evidence" value="ECO:0007669"/>
    <property type="project" value="GOC"/>
</dbReference>
<dbReference type="InterPro" id="IPR033227">
    <property type="entry name" value="CAPS"/>
</dbReference>
<evidence type="ECO:0000259" key="1">
    <source>
        <dbReference type="SMART" id="SM01145"/>
    </source>
</evidence>
<proteinExistence type="predicted"/>
<dbReference type="InterPro" id="IPR010439">
    <property type="entry name" value="MUN_dom"/>
</dbReference>
<organism evidence="2 3">
    <name type="scientific">Schistosoma margrebowiei</name>
    <dbReference type="NCBI Taxonomy" id="48269"/>
    <lineage>
        <taxon>Eukaryota</taxon>
        <taxon>Metazoa</taxon>
        <taxon>Spiralia</taxon>
        <taxon>Lophotrochozoa</taxon>
        <taxon>Platyhelminthes</taxon>
        <taxon>Trematoda</taxon>
        <taxon>Digenea</taxon>
        <taxon>Strigeidida</taxon>
        <taxon>Schistosomatoidea</taxon>
        <taxon>Schistosomatidae</taxon>
        <taxon>Schistosoma</taxon>
    </lineage>
</organism>